<feature type="compositionally biased region" description="Polar residues" evidence="1">
    <location>
        <begin position="1"/>
        <end position="15"/>
    </location>
</feature>
<evidence type="ECO:0000313" key="3">
    <source>
        <dbReference type="EMBL" id="KAF2818919.1"/>
    </source>
</evidence>
<keyword evidence="2" id="KW-0812">Transmembrane</keyword>
<evidence type="ECO:0000256" key="2">
    <source>
        <dbReference type="SAM" id="Phobius"/>
    </source>
</evidence>
<keyword evidence="2" id="KW-0472">Membrane</keyword>
<feature type="region of interest" description="Disordered" evidence="1">
    <location>
        <begin position="1"/>
        <end position="27"/>
    </location>
</feature>
<sequence>MATYTASQARGSQDAQPLFPVVEDPSPPQPLRKTKWWIHFGTESLITILLGWLAIIFGLSVLIIVWTANELNGTWMAIIYDNYGPQTVTVSSAAIRTAIGLQSGILTAALASLLLERFEMPLSQVALLSIARASTVAPHNIAWTTFRTRKYGRAKPLIVAAVSLAVAITIVSQFISTILLSDFGTVAVKGYAYTENVLYSANFSVPGANHWLTRPPSYPRFAEYQEPNLKGSRFLDTGTTLRAFLPIKDSADRTSLREYTGPVPIFDARVVCVSPTVRLNKIEAVLNVDESPPELAEVYDALMINLTARIDHFSGALDLPETNGGRDGDNGVLSFSCLAPTTASFSTWRGMPETTTKFVYTQKQMSMCWPQTVGSPEDAPALRSPLQVDPTHNVTKAYLLINTEAKNRAWLAALNRTKTVLNTTHTENGPWTTALLAEDTMEISFSLCFNRPYASSYVVSVASNTNGTEPVLELAGYGSFRTDTIRKQLQAMGNFSSHEERGLFALKPPNELKRLNNMTRADTKKEVYVSRIGDFVPGFNGLSALMVSESIGSSKRDSVVHPAHVALFQDILRTTQNPALAMQALLTVLFSVRYYETFYAFALSAPGTFTYSVLASAPVRWTGFTIVVVILGVHLMLQVVVIAIFLVCTEHSDIGDSWKAIAQVVSENTLPAVTKAANLPEKYTKEWMDRTYHESKVRFRLVRSEYHDRSEMTGFEGRAKA</sequence>
<feature type="transmembrane region" description="Helical" evidence="2">
    <location>
        <begin position="93"/>
        <end position="115"/>
    </location>
</feature>
<feature type="transmembrane region" description="Helical" evidence="2">
    <location>
        <begin position="598"/>
        <end position="617"/>
    </location>
</feature>
<evidence type="ECO:0000313" key="4">
    <source>
        <dbReference type="Proteomes" id="UP000799424"/>
    </source>
</evidence>
<protein>
    <submittedName>
        <fullName evidence="3">Uncharacterized protein</fullName>
    </submittedName>
</protein>
<name>A0A6A6ZDW4_9PLEO</name>
<feature type="transmembrane region" description="Helical" evidence="2">
    <location>
        <begin position="157"/>
        <end position="180"/>
    </location>
</feature>
<gene>
    <name evidence="3" type="ORF">CC86DRAFT_152529</name>
</gene>
<feature type="transmembrane region" description="Helical" evidence="2">
    <location>
        <begin position="624"/>
        <end position="647"/>
    </location>
</feature>
<keyword evidence="4" id="KW-1185">Reference proteome</keyword>
<organism evidence="3 4">
    <name type="scientific">Ophiobolus disseminans</name>
    <dbReference type="NCBI Taxonomy" id="1469910"/>
    <lineage>
        <taxon>Eukaryota</taxon>
        <taxon>Fungi</taxon>
        <taxon>Dikarya</taxon>
        <taxon>Ascomycota</taxon>
        <taxon>Pezizomycotina</taxon>
        <taxon>Dothideomycetes</taxon>
        <taxon>Pleosporomycetidae</taxon>
        <taxon>Pleosporales</taxon>
        <taxon>Pleosporineae</taxon>
        <taxon>Phaeosphaeriaceae</taxon>
        <taxon>Ophiobolus</taxon>
    </lineage>
</organism>
<evidence type="ECO:0000256" key="1">
    <source>
        <dbReference type="SAM" id="MobiDB-lite"/>
    </source>
</evidence>
<keyword evidence="2" id="KW-1133">Transmembrane helix</keyword>
<reference evidence="3" key="1">
    <citation type="journal article" date="2020" name="Stud. Mycol.">
        <title>101 Dothideomycetes genomes: a test case for predicting lifestyles and emergence of pathogens.</title>
        <authorList>
            <person name="Haridas S."/>
            <person name="Albert R."/>
            <person name="Binder M."/>
            <person name="Bloem J."/>
            <person name="Labutti K."/>
            <person name="Salamov A."/>
            <person name="Andreopoulos B."/>
            <person name="Baker S."/>
            <person name="Barry K."/>
            <person name="Bills G."/>
            <person name="Bluhm B."/>
            <person name="Cannon C."/>
            <person name="Castanera R."/>
            <person name="Culley D."/>
            <person name="Daum C."/>
            <person name="Ezra D."/>
            <person name="Gonzalez J."/>
            <person name="Henrissat B."/>
            <person name="Kuo A."/>
            <person name="Liang C."/>
            <person name="Lipzen A."/>
            <person name="Lutzoni F."/>
            <person name="Magnuson J."/>
            <person name="Mondo S."/>
            <person name="Nolan M."/>
            <person name="Ohm R."/>
            <person name="Pangilinan J."/>
            <person name="Park H.-J."/>
            <person name="Ramirez L."/>
            <person name="Alfaro M."/>
            <person name="Sun H."/>
            <person name="Tritt A."/>
            <person name="Yoshinaga Y."/>
            <person name="Zwiers L.-H."/>
            <person name="Turgeon B."/>
            <person name="Goodwin S."/>
            <person name="Spatafora J."/>
            <person name="Crous P."/>
            <person name="Grigoriev I."/>
        </authorList>
    </citation>
    <scope>NUCLEOTIDE SEQUENCE</scope>
    <source>
        <strain evidence="3">CBS 113818</strain>
    </source>
</reference>
<accession>A0A6A6ZDW4</accession>
<dbReference type="AlphaFoldDB" id="A0A6A6ZDW4"/>
<dbReference type="EMBL" id="MU006248">
    <property type="protein sequence ID" value="KAF2818919.1"/>
    <property type="molecule type" value="Genomic_DNA"/>
</dbReference>
<dbReference type="Proteomes" id="UP000799424">
    <property type="component" value="Unassembled WGS sequence"/>
</dbReference>
<proteinExistence type="predicted"/>
<feature type="transmembrane region" description="Helical" evidence="2">
    <location>
        <begin position="45"/>
        <end position="66"/>
    </location>
</feature>
<dbReference type="OrthoDB" id="5428040at2759"/>